<dbReference type="AlphaFoldDB" id="A0A6B0SS11"/>
<accession>A0A6B0SS11</accession>
<comment type="caution">
    <text evidence="2">The sequence shown here is derived from an EMBL/GenBank/DDBJ whole genome shotgun (WGS) entry which is preliminary data.</text>
</comment>
<gene>
    <name evidence="2" type="ORF">GRX66_17820</name>
</gene>
<keyword evidence="3" id="KW-1185">Reference proteome</keyword>
<dbReference type="Pfam" id="PF01323">
    <property type="entry name" value="DSBA"/>
    <property type="match status" value="1"/>
</dbReference>
<dbReference type="RefSeq" id="WP_159527701.1">
    <property type="nucleotide sequence ID" value="NZ_WUUU01000254.1"/>
</dbReference>
<sequence length="210" mass="23819">MSQVSPDKLTVFSDYVCPFCYLGRAAMQQYRERADDPPDVEWHVFDLRGYKRNEDGTIDNDVEDGKDDDYFAEVRDNVERLKDEYGVDMTLDFSLDVDSWNAQKVALFLQQSYDEATFLAFHERAFEALWQEGRDIGDVDVLVDIASDAGVPEDEVRDAVADDHLDDELEARFEDATELGITGIPTFVYDGHAARGAIPPEQFDRLVDGA</sequence>
<proteinExistence type="predicted"/>
<name>A0A6B0SS11_9EURY</name>
<dbReference type="InterPro" id="IPR036249">
    <property type="entry name" value="Thioredoxin-like_sf"/>
</dbReference>
<dbReference type="SUPFAM" id="SSF52833">
    <property type="entry name" value="Thioredoxin-like"/>
    <property type="match status" value="1"/>
</dbReference>
<dbReference type="PANTHER" id="PTHR13887:SF41">
    <property type="entry name" value="THIOREDOXIN SUPERFAMILY PROTEIN"/>
    <property type="match status" value="1"/>
</dbReference>
<evidence type="ECO:0000313" key="3">
    <source>
        <dbReference type="Proteomes" id="UP000471521"/>
    </source>
</evidence>
<reference evidence="2 3" key="1">
    <citation type="submission" date="2019-12" db="EMBL/GenBank/DDBJ databases">
        <title>Isolation and characterization of three novel carbon monoxide-oxidizing members of Halobacteria from salione crusts and soils.</title>
        <authorList>
            <person name="Myers M.R."/>
            <person name="King G.M."/>
        </authorList>
    </citation>
    <scope>NUCLEOTIDE SEQUENCE [LARGE SCALE GENOMIC DNA]</scope>
    <source>
        <strain evidence="2 3">PCN9</strain>
    </source>
</reference>
<dbReference type="EMBL" id="WUUU01000254">
    <property type="protein sequence ID" value="MXR22351.1"/>
    <property type="molecule type" value="Genomic_DNA"/>
</dbReference>
<dbReference type="Proteomes" id="UP000471521">
    <property type="component" value="Unassembled WGS sequence"/>
</dbReference>
<dbReference type="GO" id="GO:0016491">
    <property type="term" value="F:oxidoreductase activity"/>
    <property type="evidence" value="ECO:0007669"/>
    <property type="project" value="InterPro"/>
</dbReference>
<dbReference type="PANTHER" id="PTHR13887">
    <property type="entry name" value="GLUTATHIONE S-TRANSFERASE KAPPA"/>
    <property type="match status" value="1"/>
</dbReference>
<evidence type="ECO:0000313" key="2">
    <source>
        <dbReference type="EMBL" id="MXR22351.1"/>
    </source>
</evidence>
<dbReference type="OrthoDB" id="359198at2157"/>
<protein>
    <submittedName>
        <fullName evidence="2">Thioredoxin domain-containing protein</fullName>
    </submittedName>
</protein>
<dbReference type="InterPro" id="IPR001853">
    <property type="entry name" value="DSBA-like_thioredoxin_dom"/>
</dbReference>
<dbReference type="Gene3D" id="3.40.30.10">
    <property type="entry name" value="Glutaredoxin"/>
    <property type="match status" value="1"/>
</dbReference>
<evidence type="ECO:0000259" key="1">
    <source>
        <dbReference type="Pfam" id="PF01323"/>
    </source>
</evidence>
<organism evidence="2 3">
    <name type="scientific">Halobacterium bonnevillei</name>
    <dbReference type="NCBI Taxonomy" id="2692200"/>
    <lineage>
        <taxon>Archaea</taxon>
        <taxon>Methanobacteriati</taxon>
        <taxon>Methanobacteriota</taxon>
        <taxon>Stenosarchaea group</taxon>
        <taxon>Halobacteria</taxon>
        <taxon>Halobacteriales</taxon>
        <taxon>Halobacteriaceae</taxon>
        <taxon>Halobacterium</taxon>
    </lineage>
</organism>
<feature type="domain" description="DSBA-like thioredoxin" evidence="1">
    <location>
        <begin position="9"/>
        <end position="205"/>
    </location>
</feature>